<sequence>MTDFQRSIFTAVRKHFVDCQHFGCNFHWCQAVLKKVRDLHLATIYNIQGPNPVRDFVFCLLCLAYLPACKFPRVCDALKSSVSSELASILLCHDKIKAHRKKDNQLKKSYCSRYGPDTKTMRVSSSMPSITISVLKGLYTPYRPSSSIPEFGYPGAPKPFGYHFEYAELSLKVLEI</sequence>
<name>A0ABQ9Z3G4_9CRUS</name>
<keyword evidence="2" id="KW-1185">Reference proteome</keyword>
<organism evidence="1 2">
    <name type="scientific">Daphnia magna</name>
    <dbReference type="NCBI Taxonomy" id="35525"/>
    <lineage>
        <taxon>Eukaryota</taxon>
        <taxon>Metazoa</taxon>
        <taxon>Ecdysozoa</taxon>
        <taxon>Arthropoda</taxon>
        <taxon>Crustacea</taxon>
        <taxon>Branchiopoda</taxon>
        <taxon>Diplostraca</taxon>
        <taxon>Cladocera</taxon>
        <taxon>Anomopoda</taxon>
        <taxon>Daphniidae</taxon>
        <taxon>Daphnia</taxon>
    </lineage>
</organism>
<evidence type="ECO:0000313" key="1">
    <source>
        <dbReference type="EMBL" id="KAK4007437.1"/>
    </source>
</evidence>
<dbReference type="Proteomes" id="UP001234178">
    <property type="component" value="Unassembled WGS sequence"/>
</dbReference>
<comment type="caution">
    <text evidence="1">The sequence shown here is derived from an EMBL/GenBank/DDBJ whole genome shotgun (WGS) entry which is preliminary data.</text>
</comment>
<accession>A0ABQ9Z3G4</accession>
<dbReference type="EMBL" id="JAOYFB010000002">
    <property type="protein sequence ID" value="KAK4007437.1"/>
    <property type="molecule type" value="Genomic_DNA"/>
</dbReference>
<protein>
    <submittedName>
        <fullName evidence="1">Uncharacterized protein</fullName>
    </submittedName>
</protein>
<evidence type="ECO:0000313" key="2">
    <source>
        <dbReference type="Proteomes" id="UP001234178"/>
    </source>
</evidence>
<gene>
    <name evidence="1" type="ORF">OUZ56_012594</name>
</gene>
<proteinExistence type="predicted"/>
<reference evidence="1 2" key="1">
    <citation type="journal article" date="2023" name="Nucleic Acids Res.">
        <title>The hologenome of Daphnia magna reveals possible DNA methylation and microbiome-mediated evolution of the host genome.</title>
        <authorList>
            <person name="Chaturvedi A."/>
            <person name="Li X."/>
            <person name="Dhandapani V."/>
            <person name="Marshall H."/>
            <person name="Kissane S."/>
            <person name="Cuenca-Cambronero M."/>
            <person name="Asole G."/>
            <person name="Calvet F."/>
            <person name="Ruiz-Romero M."/>
            <person name="Marangio P."/>
            <person name="Guigo R."/>
            <person name="Rago D."/>
            <person name="Mirbahai L."/>
            <person name="Eastwood N."/>
            <person name="Colbourne J.K."/>
            <person name="Zhou J."/>
            <person name="Mallon E."/>
            <person name="Orsini L."/>
        </authorList>
    </citation>
    <scope>NUCLEOTIDE SEQUENCE [LARGE SCALE GENOMIC DNA]</scope>
    <source>
        <strain evidence="1">LRV0_1</strain>
    </source>
</reference>